<evidence type="ECO:0000313" key="3">
    <source>
        <dbReference type="Proteomes" id="UP000245250"/>
    </source>
</evidence>
<protein>
    <submittedName>
        <fullName evidence="2">Gamma-glutamylcyclotransferase</fullName>
    </submittedName>
</protein>
<dbReference type="Proteomes" id="UP000245250">
    <property type="component" value="Chromosome"/>
</dbReference>
<proteinExistence type="predicted"/>
<accession>A0A2S1YKV1</accession>
<dbReference type="EMBL" id="CP029255">
    <property type="protein sequence ID" value="AWK04699.1"/>
    <property type="molecule type" value="Genomic_DNA"/>
</dbReference>
<feature type="domain" description="Gamma-glutamylcyclotransferase AIG2-like" evidence="1">
    <location>
        <begin position="11"/>
        <end position="114"/>
    </location>
</feature>
<keyword evidence="2" id="KW-0808">Transferase</keyword>
<dbReference type="Pfam" id="PF06094">
    <property type="entry name" value="GGACT"/>
    <property type="match status" value="1"/>
</dbReference>
<dbReference type="SUPFAM" id="SSF110857">
    <property type="entry name" value="Gamma-glutamyl cyclotransferase-like"/>
    <property type="match status" value="1"/>
</dbReference>
<name>A0A2S1YKV1_9FLAO</name>
<dbReference type="CDD" id="cd06661">
    <property type="entry name" value="GGCT_like"/>
    <property type="match status" value="1"/>
</dbReference>
<dbReference type="OrthoDB" id="5070127at2"/>
<dbReference type="InterPro" id="IPR036568">
    <property type="entry name" value="GGCT-like_sf"/>
</dbReference>
<keyword evidence="3" id="KW-1185">Reference proteome</keyword>
<reference evidence="2 3" key="1">
    <citation type="submission" date="2018-05" db="EMBL/GenBank/DDBJ databases">
        <title>Genome sequencing of Flavobacterium sp. HYN0056.</title>
        <authorList>
            <person name="Yi H."/>
            <person name="Baek C."/>
        </authorList>
    </citation>
    <scope>NUCLEOTIDE SEQUENCE [LARGE SCALE GENOMIC DNA]</scope>
    <source>
        <strain evidence="2 3">HYN0056</strain>
    </source>
</reference>
<dbReference type="InterPro" id="IPR013024">
    <property type="entry name" value="GGCT-like"/>
</dbReference>
<dbReference type="InterPro" id="IPR009288">
    <property type="entry name" value="AIG2-like_dom"/>
</dbReference>
<dbReference type="AlphaFoldDB" id="A0A2S1YKV1"/>
<evidence type="ECO:0000313" key="2">
    <source>
        <dbReference type="EMBL" id="AWK04699.1"/>
    </source>
</evidence>
<sequence length="116" mass="12895">MKDLQSVPALIIYGSLAPGESNHSVMNPIKGDWQKATIKGKLEEGGWGSSLGYNGFIAMPENEAETINCYVLFSDDLTANWDYLDEFEGDGYTRIETEYELETGKKGIGFIYALKQ</sequence>
<organism evidence="2 3">
    <name type="scientific">Flavobacterium crocinum</name>
    <dbReference type="NCBI Taxonomy" id="2183896"/>
    <lineage>
        <taxon>Bacteria</taxon>
        <taxon>Pseudomonadati</taxon>
        <taxon>Bacteroidota</taxon>
        <taxon>Flavobacteriia</taxon>
        <taxon>Flavobacteriales</taxon>
        <taxon>Flavobacteriaceae</taxon>
        <taxon>Flavobacterium</taxon>
    </lineage>
</organism>
<dbReference type="Gene3D" id="3.10.490.10">
    <property type="entry name" value="Gamma-glutamyl cyclotransferase-like"/>
    <property type="match status" value="1"/>
</dbReference>
<gene>
    <name evidence="2" type="ORF">HYN56_10885</name>
</gene>
<dbReference type="GO" id="GO:0016740">
    <property type="term" value="F:transferase activity"/>
    <property type="evidence" value="ECO:0007669"/>
    <property type="project" value="UniProtKB-KW"/>
</dbReference>
<dbReference type="RefSeq" id="WP_109192183.1">
    <property type="nucleotide sequence ID" value="NZ_CP029255.1"/>
</dbReference>
<dbReference type="KEGG" id="fcr:HYN56_10885"/>
<evidence type="ECO:0000259" key="1">
    <source>
        <dbReference type="Pfam" id="PF06094"/>
    </source>
</evidence>